<evidence type="ECO:0000256" key="1">
    <source>
        <dbReference type="SAM" id="MobiDB-lite"/>
    </source>
</evidence>
<gene>
    <name evidence="2" type="ORF">AWB74_07274</name>
</gene>
<feature type="region of interest" description="Disordered" evidence="1">
    <location>
        <begin position="167"/>
        <end position="190"/>
    </location>
</feature>
<feature type="compositionally biased region" description="Basic and acidic residues" evidence="1">
    <location>
        <begin position="178"/>
        <end position="190"/>
    </location>
</feature>
<feature type="region of interest" description="Disordered" evidence="1">
    <location>
        <begin position="52"/>
        <end position="90"/>
    </location>
</feature>
<name>A0A158KXA9_9BURK</name>
<feature type="compositionally biased region" description="Basic residues" evidence="1">
    <location>
        <begin position="168"/>
        <end position="177"/>
    </location>
</feature>
<organism evidence="2 3">
    <name type="scientific">Caballeronia arvi</name>
    <dbReference type="NCBI Taxonomy" id="1777135"/>
    <lineage>
        <taxon>Bacteria</taxon>
        <taxon>Pseudomonadati</taxon>
        <taxon>Pseudomonadota</taxon>
        <taxon>Betaproteobacteria</taxon>
        <taxon>Burkholderiales</taxon>
        <taxon>Burkholderiaceae</taxon>
        <taxon>Caballeronia</taxon>
    </lineage>
</organism>
<dbReference type="EMBL" id="FCOM02000060">
    <property type="protein sequence ID" value="SAL85369.1"/>
    <property type="molecule type" value="Genomic_DNA"/>
</dbReference>
<comment type="caution">
    <text evidence="2">The sequence shown here is derived from an EMBL/GenBank/DDBJ whole genome shotgun (WGS) entry which is preliminary data.</text>
</comment>
<dbReference type="Proteomes" id="UP000055019">
    <property type="component" value="Unassembled WGS sequence"/>
</dbReference>
<evidence type="ECO:0000313" key="2">
    <source>
        <dbReference type="EMBL" id="SAL85369.1"/>
    </source>
</evidence>
<protein>
    <submittedName>
        <fullName evidence="2">Uncharacterized protein</fullName>
    </submittedName>
</protein>
<sequence length="328" mass="36798">MTILIGTYGYSVDALRCLRVQRLEAPLSLTAKLLFAVEHRTYQFDELRRSRPSASCCRGSNNAPSGSASTSTPSRRQSSRQPTVHGNREEHLLRNALRSARRLRSLLSVFAGAPFDAHVSIQINCCLQSASPKPSFNAHLSAATAPAVVLAPERQLACASLLRDAVRQRSRRQRRPRRDAQHSDQRHRLLERLSNNLQHSRWRRMQARRFLARPELSFSSLLHSFSLKAANSAAVSVYVPSQRRESRGRPTMDASAGFAARFVCLLGFSHLLSARSASWLICPPFSLAIRRSSRRLSGITMQPHRLAARQPFRRLPDGFGRLDQTADD</sequence>
<evidence type="ECO:0000313" key="3">
    <source>
        <dbReference type="Proteomes" id="UP000055019"/>
    </source>
</evidence>
<dbReference type="AlphaFoldDB" id="A0A158KXA9"/>
<keyword evidence="3" id="KW-1185">Reference proteome</keyword>
<accession>A0A158KXA9</accession>
<reference evidence="2" key="1">
    <citation type="submission" date="2016-01" db="EMBL/GenBank/DDBJ databases">
        <authorList>
            <person name="Peeters C."/>
        </authorList>
    </citation>
    <scope>NUCLEOTIDE SEQUENCE [LARGE SCALE GENOMIC DNA]</scope>
    <source>
        <strain evidence="2">LMG 29317</strain>
    </source>
</reference>
<proteinExistence type="predicted"/>
<feature type="compositionally biased region" description="Low complexity" evidence="1">
    <location>
        <begin position="58"/>
        <end position="83"/>
    </location>
</feature>